<dbReference type="PROSITE" id="PS51318">
    <property type="entry name" value="TAT"/>
    <property type="match status" value="1"/>
</dbReference>
<comment type="caution">
    <text evidence="12">The sequence shown here is derived from an EMBL/GenBank/DDBJ whole genome shotgun (WGS) entry which is preliminary data.</text>
</comment>
<comment type="similarity">
    <text evidence="10">Belongs to the peptidase M15 family.</text>
</comment>
<dbReference type="GO" id="GO:0008237">
    <property type="term" value="F:metallopeptidase activity"/>
    <property type="evidence" value="ECO:0007669"/>
    <property type="project" value="UniProtKB-KW"/>
</dbReference>
<evidence type="ECO:0000313" key="13">
    <source>
        <dbReference type="Proteomes" id="UP001301140"/>
    </source>
</evidence>
<dbReference type="PANTHER" id="PTHR37425">
    <property type="match status" value="1"/>
</dbReference>
<evidence type="ECO:0000256" key="10">
    <source>
        <dbReference type="ARBA" id="ARBA00093448"/>
    </source>
</evidence>
<evidence type="ECO:0000256" key="11">
    <source>
        <dbReference type="ARBA" id="ARBA00093666"/>
    </source>
</evidence>
<evidence type="ECO:0000256" key="1">
    <source>
        <dbReference type="ARBA" id="ARBA00001947"/>
    </source>
</evidence>
<keyword evidence="13" id="KW-1185">Reference proteome</keyword>
<reference evidence="12 13" key="1">
    <citation type="submission" date="2023-03" db="EMBL/GenBank/DDBJ databases">
        <title>YIM 152171 draft genome.</title>
        <authorList>
            <person name="Yang Z."/>
        </authorList>
    </citation>
    <scope>NUCLEOTIDE SEQUENCE [LARGE SCALE GENOMIC DNA]</scope>
    <source>
        <strain evidence="12 13">YIM 152171</strain>
    </source>
</reference>
<dbReference type="Pfam" id="PF05951">
    <property type="entry name" value="Peptidase_M15_2"/>
    <property type="match status" value="1"/>
</dbReference>
<evidence type="ECO:0000256" key="8">
    <source>
        <dbReference type="ARBA" id="ARBA00023049"/>
    </source>
</evidence>
<dbReference type="GO" id="GO:0071555">
    <property type="term" value="P:cell wall organization"/>
    <property type="evidence" value="ECO:0007669"/>
    <property type="project" value="UniProtKB-KW"/>
</dbReference>
<proteinExistence type="inferred from homology"/>
<dbReference type="Proteomes" id="UP001301140">
    <property type="component" value="Unassembled WGS sequence"/>
</dbReference>
<keyword evidence="7" id="KW-0862">Zinc</keyword>
<evidence type="ECO:0000256" key="7">
    <source>
        <dbReference type="ARBA" id="ARBA00022833"/>
    </source>
</evidence>
<dbReference type="Gene3D" id="3.30.1380.10">
    <property type="match status" value="1"/>
</dbReference>
<dbReference type="GO" id="GO:0006508">
    <property type="term" value="P:proteolysis"/>
    <property type="evidence" value="ECO:0007669"/>
    <property type="project" value="UniProtKB-KW"/>
</dbReference>
<protein>
    <recommendedName>
        <fullName evidence="11">Murein endopeptidase K</fullName>
    </recommendedName>
</protein>
<evidence type="ECO:0000256" key="4">
    <source>
        <dbReference type="ARBA" id="ARBA00022723"/>
    </source>
</evidence>
<accession>A0AAP3XR09</accession>
<comment type="pathway">
    <text evidence="2">Cell wall biogenesis; cell wall polysaccharide biosynthesis.</text>
</comment>
<dbReference type="PANTHER" id="PTHR37425:SF1">
    <property type="entry name" value="OUTER MEMBRANE PROTEIN"/>
    <property type="match status" value="1"/>
</dbReference>
<keyword evidence="6" id="KW-0378">Hydrolase</keyword>
<gene>
    <name evidence="12" type="ORF">PZ740_07135</name>
</gene>
<dbReference type="SUPFAM" id="SSF55166">
    <property type="entry name" value="Hedgehog/DD-peptidase"/>
    <property type="match status" value="1"/>
</dbReference>
<name>A0AAP3XR09_9PROT</name>
<evidence type="ECO:0000256" key="5">
    <source>
        <dbReference type="ARBA" id="ARBA00022729"/>
    </source>
</evidence>
<dbReference type="InterPro" id="IPR010275">
    <property type="entry name" value="MepK"/>
</dbReference>
<sequence>MPVQPASPRRRLLLGVGLSLAGGLLGAGRRAWAALPERRVALHHVQTGETVRTVYFAQGRYLEEGLREISRVLRDWRTDEVIGYDPRLLDMLSLLQRRLAPAGPVEVVSGYRSPATNAMLRRRYKGVARNSLHMEGKAIDLRFPGCPLDRLHEAALALEAGGVGYYPAADFLHLDSGPVRSWSQASWLRSQARRSRAAGKG</sequence>
<dbReference type="InterPro" id="IPR006311">
    <property type="entry name" value="TAT_signal"/>
</dbReference>
<keyword evidence="8" id="KW-0482">Metalloprotease</keyword>
<dbReference type="InterPro" id="IPR009045">
    <property type="entry name" value="Zn_M74/Hedgehog-like"/>
</dbReference>
<evidence type="ECO:0000256" key="6">
    <source>
        <dbReference type="ARBA" id="ARBA00022801"/>
    </source>
</evidence>
<dbReference type="CDD" id="cd14844">
    <property type="entry name" value="Zn-DD-carboxypeptidase_like"/>
    <property type="match status" value="1"/>
</dbReference>
<dbReference type="AlphaFoldDB" id="A0AAP3XR09"/>
<evidence type="ECO:0000256" key="3">
    <source>
        <dbReference type="ARBA" id="ARBA00022670"/>
    </source>
</evidence>
<dbReference type="RefSeq" id="WP_327788571.1">
    <property type="nucleotide sequence ID" value="NZ_JARGEQ010000073.1"/>
</dbReference>
<dbReference type="EMBL" id="JARGEQ010000073">
    <property type="protein sequence ID" value="MDF1586155.1"/>
    <property type="molecule type" value="Genomic_DNA"/>
</dbReference>
<keyword evidence="4" id="KW-0479">Metal-binding</keyword>
<keyword evidence="5" id="KW-0732">Signal</keyword>
<evidence type="ECO:0000256" key="2">
    <source>
        <dbReference type="ARBA" id="ARBA00004776"/>
    </source>
</evidence>
<dbReference type="GO" id="GO:0046872">
    <property type="term" value="F:metal ion binding"/>
    <property type="evidence" value="ECO:0007669"/>
    <property type="project" value="UniProtKB-KW"/>
</dbReference>
<evidence type="ECO:0000256" key="9">
    <source>
        <dbReference type="ARBA" id="ARBA00023316"/>
    </source>
</evidence>
<keyword evidence="3" id="KW-0645">Protease</keyword>
<organism evidence="12 13">
    <name type="scientific">Marinimicrococcus flavescens</name>
    <dbReference type="NCBI Taxonomy" id="3031815"/>
    <lineage>
        <taxon>Bacteria</taxon>
        <taxon>Pseudomonadati</taxon>
        <taxon>Pseudomonadota</taxon>
        <taxon>Alphaproteobacteria</taxon>
        <taxon>Geminicoccales</taxon>
        <taxon>Geminicoccaceae</taxon>
        <taxon>Marinimicrococcus</taxon>
    </lineage>
</organism>
<comment type="cofactor">
    <cofactor evidence="1">
        <name>Zn(2+)</name>
        <dbReference type="ChEBI" id="CHEBI:29105"/>
    </cofactor>
</comment>
<evidence type="ECO:0000313" key="12">
    <source>
        <dbReference type="EMBL" id="MDF1586155.1"/>
    </source>
</evidence>
<keyword evidence="9" id="KW-0961">Cell wall biogenesis/degradation</keyword>